<dbReference type="Proteomes" id="UP001151760">
    <property type="component" value="Unassembled WGS sequence"/>
</dbReference>
<dbReference type="PANTHER" id="PTHR47266">
    <property type="entry name" value="ENDONUCLEASE-RELATED"/>
    <property type="match status" value="1"/>
</dbReference>
<evidence type="ECO:0000313" key="1">
    <source>
        <dbReference type="EMBL" id="GJS85734.1"/>
    </source>
</evidence>
<dbReference type="GO" id="GO:0003964">
    <property type="term" value="F:RNA-directed DNA polymerase activity"/>
    <property type="evidence" value="ECO:0007669"/>
    <property type="project" value="UniProtKB-KW"/>
</dbReference>
<dbReference type="SUPFAM" id="SSF53098">
    <property type="entry name" value="Ribonuclease H-like"/>
    <property type="match status" value="1"/>
</dbReference>
<evidence type="ECO:0000313" key="2">
    <source>
        <dbReference type="Proteomes" id="UP001151760"/>
    </source>
</evidence>
<reference evidence="1" key="1">
    <citation type="journal article" date="2022" name="Int. J. Mol. Sci.">
        <title>Draft Genome of Tanacetum Coccineum: Genomic Comparison of Closely Related Tanacetum-Family Plants.</title>
        <authorList>
            <person name="Yamashiro T."/>
            <person name="Shiraishi A."/>
            <person name="Nakayama K."/>
            <person name="Satake H."/>
        </authorList>
    </citation>
    <scope>NUCLEOTIDE SEQUENCE</scope>
</reference>
<proteinExistence type="predicted"/>
<gene>
    <name evidence="1" type="ORF">Tco_0752275</name>
</gene>
<dbReference type="InterPro" id="IPR036397">
    <property type="entry name" value="RNaseH_sf"/>
</dbReference>
<keyword evidence="1" id="KW-0548">Nucleotidyltransferase</keyword>
<accession>A0ABQ4Z6C7</accession>
<dbReference type="InterPro" id="IPR012337">
    <property type="entry name" value="RNaseH-like_sf"/>
</dbReference>
<organism evidence="1 2">
    <name type="scientific">Tanacetum coccineum</name>
    <dbReference type="NCBI Taxonomy" id="301880"/>
    <lineage>
        <taxon>Eukaryota</taxon>
        <taxon>Viridiplantae</taxon>
        <taxon>Streptophyta</taxon>
        <taxon>Embryophyta</taxon>
        <taxon>Tracheophyta</taxon>
        <taxon>Spermatophyta</taxon>
        <taxon>Magnoliopsida</taxon>
        <taxon>eudicotyledons</taxon>
        <taxon>Gunneridae</taxon>
        <taxon>Pentapetalae</taxon>
        <taxon>asterids</taxon>
        <taxon>campanulids</taxon>
        <taxon>Asterales</taxon>
        <taxon>Asteraceae</taxon>
        <taxon>Asteroideae</taxon>
        <taxon>Anthemideae</taxon>
        <taxon>Anthemidinae</taxon>
        <taxon>Tanacetum</taxon>
    </lineage>
</organism>
<keyword evidence="2" id="KW-1185">Reference proteome</keyword>
<comment type="caution">
    <text evidence="1">The sequence shown here is derived from an EMBL/GenBank/DDBJ whole genome shotgun (WGS) entry which is preliminary data.</text>
</comment>
<dbReference type="EMBL" id="BQNB010011073">
    <property type="protein sequence ID" value="GJS85734.1"/>
    <property type="molecule type" value="Genomic_DNA"/>
</dbReference>
<name>A0ABQ4Z6C7_9ASTR</name>
<dbReference type="InterPro" id="IPR052160">
    <property type="entry name" value="Gypsy_RT_Integrase-like"/>
</dbReference>
<protein>
    <submittedName>
        <fullName evidence="1">Reverse transcriptase domain-containing protein</fullName>
    </submittedName>
</protein>
<keyword evidence="1" id="KW-0808">Transferase</keyword>
<dbReference type="Gene3D" id="3.30.420.10">
    <property type="entry name" value="Ribonuclease H-like superfamily/Ribonuclease H"/>
    <property type="match status" value="1"/>
</dbReference>
<keyword evidence="1" id="KW-0695">RNA-directed DNA polymerase</keyword>
<reference evidence="1" key="2">
    <citation type="submission" date="2022-01" db="EMBL/GenBank/DDBJ databases">
        <authorList>
            <person name="Yamashiro T."/>
            <person name="Shiraishi A."/>
            <person name="Satake H."/>
            <person name="Nakayama K."/>
        </authorList>
    </citation>
    <scope>NUCLEOTIDE SEQUENCE</scope>
</reference>
<sequence>MLTESYEDAWPEMRQHEFFDNVTADHLEDIMASPPPQEKSSRLGFTSHTSFMMRTSWSRFAMHGIDFMGPFLSSNRKEYVMVAIEYILNRVSPRTNRQVKNTNRAIKRILEKTMVTNKKDWSYKLDDALWAFRTAFKPLLGTTPFRIIYGKACHLPVELEHKAYWALKNYNMDLKKAGENWFLQINELDEMRLDAYESSISYKERIKRRHNKRIKLPINYEKGNKVLLFNSCLRLFYEKLKSRWYGPFSISKDMKNRAIELYDEEGSEFIVNKQRVKPYQKNVLDTNRDDDVTLDDEGEVT</sequence>